<dbReference type="SUPFAM" id="SSF52266">
    <property type="entry name" value="SGNH hydrolase"/>
    <property type="match status" value="1"/>
</dbReference>
<name>A0A936ZAQ8_9HYPH</name>
<keyword evidence="2" id="KW-0378">Hydrolase</keyword>
<evidence type="ECO:0000313" key="2">
    <source>
        <dbReference type="EMBL" id="MBL0406327.1"/>
    </source>
</evidence>
<dbReference type="EMBL" id="JAEQMY010000038">
    <property type="protein sequence ID" value="MBL0406327.1"/>
    <property type="molecule type" value="Genomic_DNA"/>
</dbReference>
<comment type="caution">
    <text evidence="2">The sequence shown here is derived from an EMBL/GenBank/DDBJ whole genome shotgun (WGS) entry which is preliminary data.</text>
</comment>
<dbReference type="Proteomes" id="UP000605848">
    <property type="component" value="Unassembled WGS sequence"/>
</dbReference>
<proteinExistence type="predicted"/>
<keyword evidence="3" id="KW-1185">Reference proteome</keyword>
<dbReference type="Pfam" id="PF13472">
    <property type="entry name" value="Lipase_GDSL_2"/>
    <property type="match status" value="1"/>
</dbReference>
<dbReference type="RefSeq" id="WP_202063201.1">
    <property type="nucleotide sequence ID" value="NZ_JAEQMY010000038.1"/>
</dbReference>
<protein>
    <submittedName>
        <fullName evidence="2">SGNH/GDSL hydrolase family protein</fullName>
    </submittedName>
</protein>
<dbReference type="GO" id="GO:0016788">
    <property type="term" value="F:hydrolase activity, acting on ester bonds"/>
    <property type="evidence" value="ECO:0007669"/>
    <property type="project" value="UniProtKB-ARBA"/>
</dbReference>
<feature type="domain" description="SGNH hydrolase-type esterase" evidence="1">
    <location>
        <begin position="102"/>
        <end position="240"/>
    </location>
</feature>
<reference evidence="2" key="1">
    <citation type="submission" date="2021-01" db="EMBL/GenBank/DDBJ databases">
        <title>Microvirga sp.</title>
        <authorList>
            <person name="Kim M.K."/>
        </authorList>
    </citation>
    <scope>NUCLEOTIDE SEQUENCE</scope>
    <source>
        <strain evidence="2">5420S-16</strain>
    </source>
</reference>
<dbReference type="CDD" id="cd00229">
    <property type="entry name" value="SGNH_hydrolase"/>
    <property type="match status" value="1"/>
</dbReference>
<gene>
    <name evidence="2" type="ORF">JKG68_20420</name>
</gene>
<evidence type="ECO:0000313" key="3">
    <source>
        <dbReference type="Proteomes" id="UP000605848"/>
    </source>
</evidence>
<evidence type="ECO:0000259" key="1">
    <source>
        <dbReference type="Pfam" id="PF13472"/>
    </source>
</evidence>
<dbReference type="InterPro" id="IPR013830">
    <property type="entry name" value="SGNH_hydro"/>
</dbReference>
<dbReference type="AlphaFoldDB" id="A0A936ZAQ8"/>
<organism evidence="2 3">
    <name type="scientific">Microvirga aerilata</name>
    <dbReference type="NCBI Taxonomy" id="670292"/>
    <lineage>
        <taxon>Bacteria</taxon>
        <taxon>Pseudomonadati</taxon>
        <taxon>Pseudomonadota</taxon>
        <taxon>Alphaproteobacteria</taxon>
        <taxon>Hyphomicrobiales</taxon>
        <taxon>Methylobacteriaceae</taxon>
        <taxon>Microvirga</taxon>
    </lineage>
</organism>
<sequence length="254" mass="28474">MFGGTSVGGNLLVCRGAGNVTFTAGQAFNAADIYYIQTWNAGELSISFNDGSERTQIRQHGPQCIKKITIISDSPQQAVVVEGCSEPAYILGIDCYDLRRPHLKVWNMGWAGSTTETWTRTDTPWSSLNALRYFAPDFAILDLGINDWCKDVNPEAYKQNLVKISEVLLEKGDVILKSPLPTKADFVSLSTQEKFVRKMREVADELKLPLVDIWSNWENYERMVDLGFYRDPKHATALGYSDVAEIVATAFRTF</sequence>
<accession>A0A936ZAQ8</accession>
<dbReference type="Gene3D" id="3.40.50.1110">
    <property type="entry name" value="SGNH hydrolase"/>
    <property type="match status" value="1"/>
</dbReference>
<dbReference type="InterPro" id="IPR036514">
    <property type="entry name" value="SGNH_hydro_sf"/>
</dbReference>